<evidence type="ECO:0000256" key="11">
    <source>
        <dbReference type="SAM" id="Coils"/>
    </source>
</evidence>
<dbReference type="Pfam" id="PF21108">
    <property type="entry name" value="MDN1_4th"/>
    <property type="match status" value="1"/>
</dbReference>
<dbReference type="InterPro" id="IPR040848">
    <property type="entry name" value="AAA_lid_7"/>
</dbReference>
<feature type="compositionally biased region" description="Acidic residues" evidence="12">
    <location>
        <begin position="4372"/>
        <end position="4390"/>
    </location>
</feature>
<evidence type="ECO:0000256" key="8">
    <source>
        <dbReference type="ARBA" id="ARBA00023186"/>
    </source>
</evidence>
<feature type="compositionally biased region" description="Basic and acidic residues" evidence="12">
    <location>
        <begin position="4647"/>
        <end position="4667"/>
    </location>
</feature>
<proteinExistence type="inferred from homology"/>
<comment type="subcellular location">
    <subcellularLocation>
        <location evidence="1">Nucleus</location>
        <location evidence="1">Nucleolus</location>
    </subcellularLocation>
    <subcellularLocation>
        <location evidence="2">Nucleus</location>
        <location evidence="2">Nucleoplasm</location>
    </subcellularLocation>
</comment>
<feature type="compositionally biased region" description="Basic and acidic residues" evidence="12">
    <location>
        <begin position="789"/>
        <end position="807"/>
    </location>
</feature>
<comment type="caution">
    <text evidence="14">The sequence shown here is derived from an EMBL/GenBank/DDBJ whole genome shotgun (WGS) entry which is preliminary data.</text>
</comment>
<dbReference type="SUPFAM" id="SSF52540">
    <property type="entry name" value="P-loop containing nucleoside triphosphate hydrolases"/>
    <property type="match status" value="6"/>
</dbReference>
<gene>
    <name evidence="14" type="ORF">Moror_4012</name>
</gene>
<feature type="region of interest" description="Disordered" evidence="12">
    <location>
        <begin position="789"/>
        <end position="820"/>
    </location>
</feature>
<evidence type="ECO:0000256" key="3">
    <source>
        <dbReference type="ARBA" id="ARBA00007188"/>
    </source>
</evidence>
<organism evidence="14 15">
    <name type="scientific">Moniliophthora roreri (strain MCA 2997)</name>
    <name type="common">Cocoa frosty pod rot fungus</name>
    <name type="synonym">Crinipellis roreri</name>
    <dbReference type="NCBI Taxonomy" id="1381753"/>
    <lineage>
        <taxon>Eukaryota</taxon>
        <taxon>Fungi</taxon>
        <taxon>Dikarya</taxon>
        <taxon>Basidiomycota</taxon>
        <taxon>Agaricomycotina</taxon>
        <taxon>Agaricomycetes</taxon>
        <taxon>Agaricomycetidae</taxon>
        <taxon>Agaricales</taxon>
        <taxon>Marasmiineae</taxon>
        <taxon>Marasmiaceae</taxon>
        <taxon>Moniliophthora</taxon>
    </lineage>
</organism>
<dbReference type="PROSITE" id="PS50234">
    <property type="entry name" value="VWFA"/>
    <property type="match status" value="1"/>
</dbReference>
<dbReference type="InterPro" id="IPR012099">
    <property type="entry name" value="Midasin"/>
</dbReference>
<dbReference type="Proteomes" id="UP000017559">
    <property type="component" value="Unassembled WGS sequence"/>
</dbReference>
<dbReference type="GO" id="GO:0016887">
    <property type="term" value="F:ATP hydrolysis activity"/>
    <property type="evidence" value="ECO:0007669"/>
    <property type="project" value="InterPro"/>
</dbReference>
<sequence length="5026" mass="562376">MQGVMEGELAFHNPLSFNLKKQRRLLLTKTAAHDVYHASLTNAQSIPEIFSILSTLLAIPAFTIPVAKLFRPILFDLCARFLEKQENTEEELAALCLLVEVHEELFPILYHFLKRPRFSNGPLHNVVESTDLVDESRIHRLLLAYWRILSANRQLPDQLFWSLSPLYKLASSKERSTGTRLLAIRCYAFQSGMGEAEREKWEHEAVGKDSEVDCPVDYGVNEGVQVMMDGWLLPVVEYKRVREARNAMVTEDHGYYDFEGGDEQIALETLVLSPFTANIYGAFLLKSRPTLETTPDTALISTPTAISALRTISLNFSDRFPILITSPPSSGKSLFISHLASYLFPGSKNQIVIIQLADTSLDPRSLLGNYVSSLTQPGVFEWKEGVLVRAMREGKWVVFKDIDRASNDVLGLIKPLVESLEPGKNWIGGRATIEVPGHDQVIAEDTFAIFATRSVTPSRSGTFPAPTFFGAHKFTEVIVPSPSVDELRSIVISRFPRLGDVARGLIQMWESIRAIGSTSSTRDIGLKDLEKYCTRVESMLPTSSQFMDIDLEDDTPLPSIFPHPHVREEMFLAARDIYFGSGASTSTARTRLLSISQTVGAYLGLDEERQGWLLNKWKPEESEFGFEKDVNGVVTGVRMKRAWIQAMPQNKLSGMGLNTGRPFAMHRPATILLSRIVTAVSFGEPLLLTGETGTGKTSVITHLANTLRQPLVSLNLSHQTESSDLLGGSRPVDTRIPATKLFDQWLDLFAVTFSRKKNEKLEKGLREAVQKGKWKQAVSWWKGSAQKAKEQIQNKRRESEDPSKEFDSQNPRKRRKLDASTLNDSETRWSAFEREVDEFSVLHIEGKGKFAFAFVEGPLVKALRAGDWVLLDEINLASPETLECISSILQSPTASITLTEQGSLEPVPRHPNFRLFACMNPATDVGKKDLPPNIRSRFTEIEVPPPDAHRETLLSIVEQYIGYCAVGDKKRIHCVSEFYLAVKNLSETRQIADGSNHRPHYSMRTLARALTFAADIAPTYSLRRAIWEGCMMAFTMVLDAPSAAKVVDLAKELLLPEVKNGQSMNTFLAKDPPPPQPAEEYVKFGPFYLETGELQTDPVDDYIMTPSVYTKLTDLARIILTRRFPVLIEGPTSSGKTSAVEYLAKRTGHRFVRINNHEHTDIQEYLGSYVSDPQTGKLVFTDGLLVRALRNGDWIVLDELNLAPTDVLEALNRLLDDNRELVIPETGEVIKPHKHFMLFATQNPPGLYAGRKVLSRAFRNRFLEVHFDDVPEAELQTILCERCRIAPSRAEKIVSVFRELQKRRQSGRVFESKHGFATLRDLFRWGSRQANSDQELAEDGYMLLSERARREDDKAAVKEVIETIMRVKINERAIYNLDKVDFAAYLGIPYPSSPGLVWTTAMQRLFILVTRALRFNEPVLLVGETGSGKTSVCQEFAAAVNKRLYALNCHQNTETADIIGGLRPVRNRGAVEAEILREAKSVYQELGGDPADIDAASVELVLTTITGSDTINETQRGQAQALLQKIARAKAMFEWHDGPLVEAMRQGDIFLLDEISLADDSVLERLNSVLEPSRTIVLAEKGGDETTVQADPSFKLVATMNPGGDYGKKELSPALRNRFTEIWVPAVDQREDLELIISKTWKYDALSSYTYALLDFVQWLSEMTGDSSFLNLRDILAWVNFSNEMFTHDANVRLPANEIFHHAAHMAYLDGLASVPTLSSLSQDSLQNLKAQAAERLHFLAPVDVSQLFVPTHDPRDFFQLGSFAIPRGPHTLLSQKFNFQAPTSQNNAMRVVRACQLAKPILLEGSPGVGKTSLITALAAMAGHSLCRINLSDQSDIIDLFGSDLPVEGGGAGEFAWKDGEFLKALQEGNWVLLDEMNLAPQAVLEGLNAVLDHRGTVYIPELGRSFVKHPSFRIFAAQNPLSQGGGRKGLPKSFMNRFTKVYIDQLSAADLVLVCHHYYPDMDRDLLQAMVMFNSSLNDAVTVRHTFGREGSPWEFNLRDVLRWCSLLQSSDRSHPVDYLRQVYLHRFRNMADREQALSTFNRIFGSSQVSSRNPSWTIAQDEIQIGTFRATRENYISHSPPGRILQSHLTALEAAGSCISRSWLSILTGKRHSGKTSLARLLAQLTGHKLYEISINSATDTMDLLGGFEQIDPQSRMLSIVHDTISLVCRALRSSQCQSYTLMDDVIALRREVQGKSPSPSKLVEIASRLLNNVETFEPLKAQKLQALLLERDAFAQKAGRFEWVDGPLVAAMKEGHWLLLDGANLCNPSVLDRLNSLCEEGGFLTLSERGFVDGKIPVLRPTKGFRLFMSVDPQHGELSRAMRNRGIEVALLADKSSHDHNILRDHIRLPAWKGFKTLSHFGGLRRAAYSTPDDSITHLPSGHALEQFSSLSPLLDQIPSVLSTSSQDPNPSQHVLVRLIPSGTIQSFARWVALDSLNRFQEVPEGVEVVCRNALPRVDVALARFRDEFRSLQGTSLVYSAAGPMDPYLFLPPSDVNSLQHAFILKLMEVIVTITNNKRVVKMGQNRQIKYSQKEHDRIHRTSLAVNALLSEIDATGHTVLEQSLQSSNSRREESLKDLSVARVLLQYASYLHKCVNGSTLDYSSVQTIAKWIVDAAESFSVEYLSLVACARTLQDITSLSSGLGLTEIWKSFLSQKALDPSEISRLEVLAVDPSCSNDLRRQMINLMALATLRGSNTETNSVTFIEDLEQRLISTFKQRHLPELRTEPLFAIITLGLLAGSANSASQTLKQSLEHFLQTVCCQPRAPLRRMIPFQHLLWLHDAGKDHVAVRSHLQFRWMKEMWGSKDVHEGTEVASLFSAVSLKRVLCLYDWSHNRLSELAEYGFDLETCAQLCLINCESYLPRSQQIFALLRQTVFRIASCFTEPSEEASHNSTMEEVGDLQNPLARLESVDDFDKYPAFTAAMRTHLMPVLKKVGADHRPHGTPLLDLGVCWIAISRVVLELLIPDAPIDPVTVQMCSSDYWRQQESNYAMQLRLHNQLEMSVTGNGDSEVVGYLQRQLVEAAGKLRNQAPPDLRRNISRLHMFWAEVSQFQTQVLSLPRIDSLVALFKTNMLLAAQQEEVLQNSIGGFVQRLEAAYPDFEDIISPLQYALLHLQMGMRIVRQSFEQAKNREDLGIALAGFPYIRSSDQLLLHPEVYHNSANGITAFQHVVLSAASIALQVSSSISISQHLSHLSATYEQALRLWNIDRAKEEERKRMSQSLYRDKVFSHESVTDAELEEKEFMELFPSFESVLTPEATDDQHASTHRPVDILIHESDARTFVRIHEWLCASSHKASISDTLSTFQTIRMDLLSVVSKSDNVLTESIDLESLPLQLWLLDRRFTSLQSPTTAQNKLYNFYADANIPEARKAVEIISQMKTRLQSLIQEWPDQMVLQHIHTRCDAVLALDIHSPIAKILTAIELLLLQTDDWEIYASRDNTLKPNRAAMVELIVTWRRLELSSWRALLETQARDFEEGGVSGWWFRLYDALIRGPLNAHMGDVVDGEARLSKYIDELIPLLDTFIRASPLGQFQARMRLLQSFESFCIHAMSISDADRPTLERVRCVVHSTIGYFSLFTEALHTHLNSQRSALEAEVHDLIKLASWKDINVQALKQSAQRSHHQLYKIVRRFREVLRLPITDQLQPAMASGNEAHSASFDASALLNPSSVDADNGHVNSTYRKFAQLVRQRIRPFLVSKTGRSADSLATEIIVTSKDLAAITVSSALPAEKRERQLKSLLSRKRKALSDLLKELKRAGLSSSVKPEVLNRNASPHWIREQPVITEDSQVIERSESYLYRLNGLFPDLRASLSNHHADLGTKELHRGILFLESAFALAIGSRHRLAEISLRANQIDKIIRRLRMFQESQSIVSHGPSVFGRLVEVNNVLTKAQTALQEIRNEMDTYSRRNPTAPTTQQIIEDCDALMAKSSSLQSNMSTIIESLSLTAHPVLLEDEYNAVLEALGQINEIVLSLNRWIEIDPRLTYLFAPAAQWLSGFDLQTDFVSRPSVSPSDGIDGIDGIVNACLVCIQGLLAKCPEIAKSAEEDQEDDDAYIKQECKDIQEVAELLRADQMLSLLNRLVLTLTTRGSDYHADLRRVLPFLDLYAKLVQTHVITHSHFIAAFFKLNYVLCSVLLTLSKQGFCKPPEENQDDGGSGEGTAEMTDGVGMGEGTGNQNVSKEIEEESQVEGLKGDKLEEERGPEKNQEDNDAIEMDQDFDGEMEGVPDEGDEQDGEKSDDEESKMDPEEQIGDLDISDPAAVDEKLWGDEKGPQDSDKDDQKTNQDHSKSKNGDSDVVAKEGGEKHPKQKEKSGESEEQEQPIEDEVMNEEQDSEEPGVSGAPMDEHIPEADTLDLPDDMDMNAGEQLPDEVDMDGEELDDMEENADQPQDVSPDADNETLNRQEDAGKDAQDEDIGPDGLEPPAAAEAKSTDAEQENEQEQENTGVAQPDISTGDGAPISEDDPNPDTGANNQGGEKGASSGVVGEDSSMVDAEDNKNESDPLRLANQPQFGQQTEPSQGPGHAQSGVQQGPQGTQSSSQLEHNPLRSLGDALKEVQQRFNDILNGEEREDPQEQLGNSDAPQIEYLRPEDDDHDMQALGPSGKEQASRLKDLRFLEDQKEEQPAISTDVDMDMGEIDANPEESRSHERSEVEKTSTAHQEDVEGAILYDSHSTSSQQPPPQANNPDAPKVDIETEDDSDLAGPVVEAELRAWHADGLPDNRAEHIWRLYESLTHDLAYALCEQLRLILEPTLTTRLKGDYRTGKRLNMKKIIPYIASDYTKDKIWLRRTRPSQREYQVLIALDDSRSMAESHSVHLAYQTLALVSKALSRLEAGDIGIARFGEAVELLHGFEGAPFTDQAGVEVIRAFHFNQKATNVLSLVETSLRVLELARERKAMSSSTAADLWQLEIIISDGMCQDHEKLRPVLRKAEEQKVMIVFIIIDSLHSTASVQQPGGAAHGSILSMTKAEIVNVNGKMDMQIQRYLDSFPFEYYVVLRNVEALPEVLSATLKQFFERISEE</sequence>
<feature type="domain" description="VWFA" evidence="13">
    <location>
        <begin position="4803"/>
        <end position="5023"/>
    </location>
</feature>
<feature type="compositionally biased region" description="Polar residues" evidence="12">
    <location>
        <begin position="4512"/>
        <end position="4523"/>
    </location>
</feature>
<evidence type="ECO:0000259" key="13">
    <source>
        <dbReference type="PROSITE" id="PS50234"/>
    </source>
</evidence>
<protein>
    <recommendedName>
        <fullName evidence="4 10">Midasin</fullName>
    </recommendedName>
</protein>
<feature type="compositionally biased region" description="Acidic residues" evidence="12">
    <location>
        <begin position="4213"/>
        <end position="4260"/>
    </location>
</feature>
<dbReference type="KEGG" id="mrr:Moror_4012"/>
<dbReference type="FunFam" id="3.40.50.300:FF:001368">
    <property type="entry name" value="Midasin"/>
    <property type="match status" value="1"/>
</dbReference>
<keyword evidence="11" id="KW-0175">Coiled coil</keyword>
<feature type="compositionally biased region" description="Acidic residues" evidence="12">
    <location>
        <begin position="4356"/>
        <end position="4365"/>
    </location>
</feature>
<dbReference type="CDD" id="cd00009">
    <property type="entry name" value="AAA"/>
    <property type="match status" value="2"/>
</dbReference>
<dbReference type="FunFam" id="3.40.50.300:FF:000142">
    <property type="entry name" value="Midasin"/>
    <property type="match status" value="1"/>
</dbReference>
<dbReference type="PROSITE" id="PS00675">
    <property type="entry name" value="SIGMA54_INTERACT_1"/>
    <property type="match status" value="2"/>
</dbReference>
<keyword evidence="15" id="KW-1185">Reference proteome</keyword>
<dbReference type="PIRSF" id="PIRSF010340">
    <property type="entry name" value="Midasin"/>
    <property type="match status" value="1"/>
</dbReference>
<dbReference type="GO" id="GO:0000055">
    <property type="term" value="P:ribosomal large subunit export from nucleus"/>
    <property type="evidence" value="ECO:0007669"/>
    <property type="project" value="TreeGrafter"/>
</dbReference>
<evidence type="ECO:0000313" key="14">
    <source>
        <dbReference type="EMBL" id="ESK95254.1"/>
    </source>
</evidence>
<feature type="compositionally biased region" description="Low complexity" evidence="12">
    <location>
        <begin position="4530"/>
        <end position="4545"/>
    </location>
</feature>
<dbReference type="STRING" id="1381753.V2YUB7"/>
<dbReference type="EMBL" id="AWSO01000101">
    <property type="protein sequence ID" value="ESK95254.1"/>
    <property type="molecule type" value="Genomic_DNA"/>
</dbReference>
<feature type="compositionally biased region" description="Acidic residues" evidence="12">
    <location>
        <begin position="4320"/>
        <end position="4340"/>
    </location>
</feature>
<dbReference type="InterPro" id="IPR027417">
    <property type="entry name" value="P-loop_NTPase"/>
</dbReference>
<comment type="function">
    <text evidence="10">Nuclear chaperone required for maturation and nuclear export of pre-60S ribosome subunits.</text>
</comment>
<keyword evidence="8 10" id="KW-0143">Chaperone</keyword>
<name>V2YUB7_MONRO</name>
<dbReference type="GO" id="GO:0030687">
    <property type="term" value="C:preribosome, large subunit precursor"/>
    <property type="evidence" value="ECO:0007669"/>
    <property type="project" value="TreeGrafter"/>
</dbReference>
<dbReference type="SMART" id="SM00382">
    <property type="entry name" value="AAA"/>
    <property type="match status" value="5"/>
</dbReference>
<feature type="compositionally biased region" description="Basic and acidic residues" evidence="12">
    <location>
        <begin position="4266"/>
        <end position="4319"/>
    </location>
</feature>
<evidence type="ECO:0000313" key="15">
    <source>
        <dbReference type="Proteomes" id="UP000017559"/>
    </source>
</evidence>
<evidence type="ECO:0000256" key="1">
    <source>
        <dbReference type="ARBA" id="ARBA00004604"/>
    </source>
</evidence>
<dbReference type="GO" id="GO:0005654">
    <property type="term" value="C:nucleoplasm"/>
    <property type="evidence" value="ECO:0007669"/>
    <property type="project" value="UniProtKB-SubCell"/>
</dbReference>
<feature type="compositionally biased region" description="Basic and acidic residues" evidence="12">
    <location>
        <begin position="4404"/>
        <end position="4415"/>
    </location>
</feature>
<dbReference type="InterPro" id="IPR011704">
    <property type="entry name" value="ATPase_dyneun-rel_AAA"/>
</dbReference>
<dbReference type="SUPFAM" id="SSF53300">
    <property type="entry name" value="vWA-like"/>
    <property type="match status" value="1"/>
</dbReference>
<evidence type="ECO:0000256" key="6">
    <source>
        <dbReference type="ARBA" id="ARBA00022741"/>
    </source>
</evidence>
<evidence type="ECO:0000256" key="4">
    <source>
        <dbReference type="ARBA" id="ARBA00017143"/>
    </source>
</evidence>
<keyword evidence="9 10" id="KW-0539">Nucleus</keyword>
<dbReference type="FunFam" id="3.40.50.300:FF:000712">
    <property type="entry name" value="Midasin"/>
    <property type="match status" value="1"/>
</dbReference>
<dbReference type="Pfam" id="PF17867">
    <property type="entry name" value="AAA_lid_7"/>
    <property type="match status" value="3"/>
</dbReference>
<evidence type="ECO:0000256" key="7">
    <source>
        <dbReference type="ARBA" id="ARBA00022840"/>
    </source>
</evidence>
<dbReference type="InterPro" id="IPR025662">
    <property type="entry name" value="Sigma_54_int_dom_ATP-bd_1"/>
</dbReference>
<reference evidence="14 15" key="1">
    <citation type="journal article" date="2014" name="BMC Genomics">
        <title>Genome and secretome analysis of the hemibiotrophic fungal pathogen, Moniliophthora roreri, which causes frosty pod rot disease of cacao: mechanisms of the biotrophic and necrotrophic phases.</title>
        <authorList>
            <person name="Meinhardt L.W."/>
            <person name="Costa G.G.L."/>
            <person name="Thomazella D.P.T."/>
            <person name="Teixeira P.J.P.L."/>
            <person name="Carazzolle M.F."/>
            <person name="Schuster S.C."/>
            <person name="Carlson J.E."/>
            <person name="Guiltinan M.J."/>
            <person name="Mieczkowski P."/>
            <person name="Farmer A."/>
            <person name="Ramaraj T."/>
            <person name="Crozier J."/>
            <person name="Davis R.E."/>
            <person name="Shao J."/>
            <person name="Melnick R.L."/>
            <person name="Pereira G.A.G."/>
            <person name="Bailey B.A."/>
        </authorList>
    </citation>
    <scope>NUCLEOTIDE SEQUENCE [LARGE SCALE GENOMIC DNA]</scope>
    <source>
        <strain evidence="14 15">MCA 2997</strain>
    </source>
</reference>
<dbReference type="PANTHER" id="PTHR48103:SF2">
    <property type="entry name" value="MIDASIN"/>
    <property type="match status" value="1"/>
</dbReference>
<evidence type="ECO:0000256" key="5">
    <source>
        <dbReference type="ARBA" id="ARBA00022553"/>
    </source>
</evidence>
<keyword evidence="7 10" id="KW-0067">ATP-binding</keyword>
<evidence type="ECO:0000256" key="10">
    <source>
        <dbReference type="PIRNR" id="PIRNR010340"/>
    </source>
</evidence>
<dbReference type="InterPro" id="IPR003593">
    <property type="entry name" value="AAA+_ATPase"/>
</dbReference>
<dbReference type="InterPro" id="IPR002035">
    <property type="entry name" value="VWF_A"/>
</dbReference>
<dbReference type="Gene3D" id="3.40.50.300">
    <property type="entry name" value="P-loop containing nucleotide triphosphate hydrolases"/>
    <property type="match status" value="6"/>
</dbReference>
<keyword evidence="6 10" id="KW-0547">Nucleotide-binding</keyword>
<dbReference type="HOGENOM" id="CLU_000050_0_2_1"/>
<dbReference type="GO" id="GO:0005730">
    <property type="term" value="C:nucleolus"/>
    <property type="evidence" value="ECO:0007669"/>
    <property type="project" value="UniProtKB-SubCell"/>
</dbReference>
<dbReference type="GO" id="GO:0000027">
    <property type="term" value="P:ribosomal large subunit assembly"/>
    <property type="evidence" value="ECO:0007669"/>
    <property type="project" value="InterPro"/>
</dbReference>
<evidence type="ECO:0000256" key="9">
    <source>
        <dbReference type="ARBA" id="ARBA00023242"/>
    </source>
</evidence>
<feature type="compositionally biased region" description="Acidic residues" evidence="12">
    <location>
        <begin position="4635"/>
        <end position="4646"/>
    </location>
</feature>
<dbReference type="Pfam" id="PF07728">
    <property type="entry name" value="AAA_5"/>
    <property type="match status" value="8"/>
</dbReference>
<evidence type="ECO:0000256" key="12">
    <source>
        <dbReference type="SAM" id="MobiDB-lite"/>
    </source>
</evidence>
<accession>V2YUB7</accession>
<feature type="region of interest" description="Disordered" evidence="12">
    <location>
        <begin position="4148"/>
        <end position="4705"/>
    </location>
</feature>
<feature type="compositionally biased region" description="Basic and acidic residues" evidence="12">
    <location>
        <begin position="4611"/>
        <end position="4628"/>
    </location>
</feature>
<feature type="coiled-coil region" evidence="11">
    <location>
        <begin position="3887"/>
        <end position="3914"/>
    </location>
</feature>
<dbReference type="InterPro" id="IPR041190">
    <property type="entry name" value="Midasin_AAA_lid_5"/>
</dbReference>
<comment type="similarity">
    <text evidence="3 10">Belongs to the midasin family.</text>
</comment>
<keyword evidence="5" id="KW-0597">Phosphoprotein</keyword>
<evidence type="ECO:0000256" key="2">
    <source>
        <dbReference type="ARBA" id="ARBA00004642"/>
    </source>
</evidence>
<dbReference type="GO" id="GO:0005524">
    <property type="term" value="F:ATP binding"/>
    <property type="evidence" value="ECO:0007669"/>
    <property type="project" value="UniProtKB-KW"/>
</dbReference>
<dbReference type="InterPro" id="IPR048617">
    <property type="entry name" value="MDN1_AAA_lid_4"/>
</dbReference>
<dbReference type="PANTHER" id="PTHR48103">
    <property type="entry name" value="MIDASIN-RELATED"/>
    <property type="match status" value="1"/>
</dbReference>
<dbReference type="InterPro" id="IPR036465">
    <property type="entry name" value="vWFA_dom_sf"/>
</dbReference>
<dbReference type="Pfam" id="PF17865">
    <property type="entry name" value="AAA_lid_5"/>
    <property type="match status" value="1"/>
</dbReference>
<feature type="compositionally biased region" description="Basic and acidic residues" evidence="12">
    <location>
        <begin position="4196"/>
        <end position="4212"/>
    </location>
</feature>
<dbReference type="OrthoDB" id="5186at2759"/>